<name>A0ACB8CT64_DERSI</name>
<keyword evidence="2" id="KW-1185">Reference proteome</keyword>
<accession>A0ACB8CT64</accession>
<evidence type="ECO:0000313" key="2">
    <source>
        <dbReference type="Proteomes" id="UP000821865"/>
    </source>
</evidence>
<comment type="caution">
    <text evidence="1">The sequence shown here is derived from an EMBL/GenBank/DDBJ whole genome shotgun (WGS) entry which is preliminary data.</text>
</comment>
<protein>
    <submittedName>
        <fullName evidence="1">Uncharacterized protein</fullName>
    </submittedName>
</protein>
<organism evidence="1 2">
    <name type="scientific">Dermacentor silvarum</name>
    <name type="common">Tick</name>
    <dbReference type="NCBI Taxonomy" id="543639"/>
    <lineage>
        <taxon>Eukaryota</taxon>
        <taxon>Metazoa</taxon>
        <taxon>Ecdysozoa</taxon>
        <taxon>Arthropoda</taxon>
        <taxon>Chelicerata</taxon>
        <taxon>Arachnida</taxon>
        <taxon>Acari</taxon>
        <taxon>Parasitiformes</taxon>
        <taxon>Ixodida</taxon>
        <taxon>Ixodoidea</taxon>
        <taxon>Ixodidae</taxon>
        <taxon>Rhipicephalinae</taxon>
        <taxon>Dermacentor</taxon>
    </lineage>
</organism>
<evidence type="ECO:0000313" key="1">
    <source>
        <dbReference type="EMBL" id="KAH7950284.1"/>
    </source>
</evidence>
<reference evidence="1" key="1">
    <citation type="submission" date="2020-05" db="EMBL/GenBank/DDBJ databases">
        <title>Large-scale comparative analyses of tick genomes elucidate their genetic diversity and vector capacities.</title>
        <authorList>
            <person name="Jia N."/>
            <person name="Wang J."/>
            <person name="Shi W."/>
            <person name="Du L."/>
            <person name="Sun Y."/>
            <person name="Zhan W."/>
            <person name="Jiang J."/>
            <person name="Wang Q."/>
            <person name="Zhang B."/>
            <person name="Ji P."/>
            <person name="Sakyi L.B."/>
            <person name="Cui X."/>
            <person name="Yuan T."/>
            <person name="Jiang B."/>
            <person name="Yang W."/>
            <person name="Lam T.T.-Y."/>
            <person name="Chang Q."/>
            <person name="Ding S."/>
            <person name="Wang X."/>
            <person name="Zhu J."/>
            <person name="Ruan X."/>
            <person name="Zhao L."/>
            <person name="Wei J."/>
            <person name="Que T."/>
            <person name="Du C."/>
            <person name="Cheng J."/>
            <person name="Dai P."/>
            <person name="Han X."/>
            <person name="Huang E."/>
            <person name="Gao Y."/>
            <person name="Liu J."/>
            <person name="Shao H."/>
            <person name="Ye R."/>
            <person name="Li L."/>
            <person name="Wei W."/>
            <person name="Wang X."/>
            <person name="Wang C."/>
            <person name="Yang T."/>
            <person name="Huo Q."/>
            <person name="Li W."/>
            <person name="Guo W."/>
            <person name="Chen H."/>
            <person name="Zhou L."/>
            <person name="Ni X."/>
            <person name="Tian J."/>
            <person name="Zhou Y."/>
            <person name="Sheng Y."/>
            <person name="Liu T."/>
            <person name="Pan Y."/>
            <person name="Xia L."/>
            <person name="Li J."/>
            <person name="Zhao F."/>
            <person name="Cao W."/>
        </authorList>
    </citation>
    <scope>NUCLEOTIDE SEQUENCE</scope>
    <source>
        <strain evidence="1">Dsil-2018</strain>
    </source>
</reference>
<dbReference type="Proteomes" id="UP000821865">
    <property type="component" value="Chromosome 5"/>
</dbReference>
<dbReference type="EMBL" id="CM023474">
    <property type="protein sequence ID" value="KAH7950284.1"/>
    <property type="molecule type" value="Genomic_DNA"/>
</dbReference>
<proteinExistence type="predicted"/>
<gene>
    <name evidence="1" type="ORF">HPB49_021805</name>
</gene>
<sequence>MSEGDLEKFLVDAFGWTTPTDSTPIIIVGYFNVDLSRPDEKWVLAFLLESRRNPHVGTCSRIPAILPRSSSSCKGEAAGAAMIPPRCTRSRSRVCCLLRHLTACNKVLWRAGLQLREESGNKLGDVSVVTVPGICLGFPYCEFCTHTEQTALLLLSWLLKRHQCIVSVAANYGAANTSVLVEALQSSSRLGRLTLFGNASGQPEILMQRAWADSGDQYLFPHVHACSGEQMKIPVRLLEKGGAGLFSLDVMALKLSVFTAKRLIDALLKNDTVTELAVGGCFFASDPSEATSVWFADYLVKKNATLRKLTVREPELVFSTAALQTLAEAIRAMTTLEDLVVQGQAASPDCALFLAVTSLIRNRVKTSTHSASQLGCRRCSKTARYSIWNLTSRGPPAKTAASYSKLLASNHPLQNLTMFSLPSDGGLREVCRRIRDGGLDQRVCIESYAVDPEDVPTLCSCQAVTSVMVSSFHFVDVAALGNAFNVIATCDHVTSLRVFLDFFDNDAFASLAAYISGATSLRAIKLVIEIYGSDDEGDEILHEDDESLRQSISNLCEALSSNDSLTNIYLDSTIELRDQDCRVFADAALNNRQLYELILAAVKNTSVAVFLGRLLPRLGENYNLLRLEIPACLQPNDDMCAAQDVVRRNCDLINRATRFVMGDHGSECARPFELLSGHPALVENVLRKATWTKTDEAVAMTRNARQVLRNADLHMYMRLTGVVKERVECEVQEDGGAQLDQLNHYCWLEIARYLKLADIVEPQNILTRSSTL</sequence>